<name>X6MHX1_RETFI</name>
<gene>
    <name evidence="1" type="ORF">RFI_24118</name>
</gene>
<dbReference type="Proteomes" id="UP000023152">
    <property type="component" value="Unassembled WGS sequence"/>
</dbReference>
<sequence length="105" mass="12432">MTLFQSLYGQCQEVIGIGAFSPYDFHDNDASASSSSTFDEEHDVDQGKAKKDKFVRIYVVGEFQSLAQQIEWNRFMDEALQYTDDVLSYFIYYYYFFFFCKPKRN</sequence>
<keyword evidence="2" id="KW-1185">Reference proteome</keyword>
<dbReference type="AlphaFoldDB" id="X6MHX1"/>
<protein>
    <submittedName>
        <fullName evidence="1">Uncharacterized protein</fullName>
    </submittedName>
</protein>
<proteinExistence type="predicted"/>
<organism evidence="1 2">
    <name type="scientific">Reticulomyxa filosa</name>
    <dbReference type="NCBI Taxonomy" id="46433"/>
    <lineage>
        <taxon>Eukaryota</taxon>
        <taxon>Sar</taxon>
        <taxon>Rhizaria</taxon>
        <taxon>Retaria</taxon>
        <taxon>Foraminifera</taxon>
        <taxon>Monothalamids</taxon>
        <taxon>Reticulomyxidae</taxon>
        <taxon>Reticulomyxa</taxon>
    </lineage>
</organism>
<evidence type="ECO:0000313" key="2">
    <source>
        <dbReference type="Proteomes" id="UP000023152"/>
    </source>
</evidence>
<evidence type="ECO:0000313" key="1">
    <source>
        <dbReference type="EMBL" id="ETO13256.1"/>
    </source>
</evidence>
<reference evidence="1 2" key="1">
    <citation type="journal article" date="2013" name="Curr. Biol.">
        <title>The Genome of the Foraminiferan Reticulomyxa filosa.</title>
        <authorList>
            <person name="Glockner G."/>
            <person name="Hulsmann N."/>
            <person name="Schleicher M."/>
            <person name="Noegel A.A."/>
            <person name="Eichinger L."/>
            <person name="Gallinger C."/>
            <person name="Pawlowski J."/>
            <person name="Sierra R."/>
            <person name="Euteneuer U."/>
            <person name="Pillet L."/>
            <person name="Moustafa A."/>
            <person name="Platzer M."/>
            <person name="Groth M."/>
            <person name="Szafranski K."/>
            <person name="Schliwa M."/>
        </authorList>
    </citation>
    <scope>NUCLEOTIDE SEQUENCE [LARGE SCALE GENOMIC DNA]</scope>
</reference>
<comment type="caution">
    <text evidence="1">The sequence shown here is derived from an EMBL/GenBank/DDBJ whole genome shotgun (WGS) entry which is preliminary data.</text>
</comment>
<dbReference type="EMBL" id="ASPP01020714">
    <property type="protein sequence ID" value="ETO13256.1"/>
    <property type="molecule type" value="Genomic_DNA"/>
</dbReference>
<accession>X6MHX1</accession>